<evidence type="ECO:0000313" key="3">
    <source>
        <dbReference type="Proteomes" id="UP000770661"/>
    </source>
</evidence>
<evidence type="ECO:0000256" key="1">
    <source>
        <dbReference type="SAM" id="MobiDB-lite"/>
    </source>
</evidence>
<keyword evidence="3" id="KW-1185">Reference proteome</keyword>
<accession>A0A8J5C978</accession>
<protein>
    <submittedName>
        <fullName evidence="2">Uncharacterized protein</fullName>
    </submittedName>
</protein>
<evidence type="ECO:0000313" key="2">
    <source>
        <dbReference type="EMBL" id="KAG0718023.1"/>
    </source>
</evidence>
<gene>
    <name evidence="2" type="ORF">GWK47_000813</name>
</gene>
<comment type="caution">
    <text evidence="2">The sequence shown here is derived from an EMBL/GenBank/DDBJ whole genome shotgun (WGS) entry which is preliminary data.</text>
</comment>
<dbReference type="Proteomes" id="UP000770661">
    <property type="component" value="Unassembled WGS sequence"/>
</dbReference>
<reference evidence="2" key="1">
    <citation type="submission" date="2020-07" db="EMBL/GenBank/DDBJ databases">
        <title>The High-quality genome of the commercially important snow crab, Chionoecetes opilio.</title>
        <authorList>
            <person name="Jeong J.-H."/>
            <person name="Ryu S."/>
        </authorList>
    </citation>
    <scope>NUCLEOTIDE SEQUENCE</scope>
    <source>
        <strain evidence="2">MADBK_172401_WGS</strain>
        <tissue evidence="2">Digestive gland</tissue>
    </source>
</reference>
<dbReference type="EMBL" id="JACEEZ010016781">
    <property type="protein sequence ID" value="KAG0718023.1"/>
    <property type="molecule type" value="Genomic_DNA"/>
</dbReference>
<name>A0A8J5C978_CHIOP</name>
<feature type="region of interest" description="Disordered" evidence="1">
    <location>
        <begin position="138"/>
        <end position="163"/>
    </location>
</feature>
<organism evidence="2 3">
    <name type="scientific">Chionoecetes opilio</name>
    <name type="common">Atlantic snow crab</name>
    <name type="synonym">Cancer opilio</name>
    <dbReference type="NCBI Taxonomy" id="41210"/>
    <lineage>
        <taxon>Eukaryota</taxon>
        <taxon>Metazoa</taxon>
        <taxon>Ecdysozoa</taxon>
        <taxon>Arthropoda</taxon>
        <taxon>Crustacea</taxon>
        <taxon>Multicrustacea</taxon>
        <taxon>Malacostraca</taxon>
        <taxon>Eumalacostraca</taxon>
        <taxon>Eucarida</taxon>
        <taxon>Decapoda</taxon>
        <taxon>Pleocyemata</taxon>
        <taxon>Brachyura</taxon>
        <taxon>Eubrachyura</taxon>
        <taxon>Majoidea</taxon>
        <taxon>Majidae</taxon>
        <taxon>Chionoecetes</taxon>
    </lineage>
</organism>
<dbReference type="AlphaFoldDB" id="A0A8J5C978"/>
<sequence length="163" mass="18117">MACSSSLFPLFSEHPNLKIFPHLVGEARGELVPLCSFDQSSLKFFLAALTLFSTPKQSLTHHPAPACTAQRRCLRGRTQNLNESLQSKVWKKVSKDKFAGLYRSILVSQATILEHNFGHSHSSLLPLFSGFSQLAPSPRFPSNEGLENKVVNTSSEEEEEEES</sequence>
<proteinExistence type="predicted"/>